<gene>
    <name evidence="2" type="ORF">ABRP34_14620</name>
</gene>
<reference evidence="2" key="1">
    <citation type="submission" date="2024-06" db="EMBL/GenBank/DDBJ databases">
        <title>Biodegradation of dimethachlon by Arthrobacter sp. K5: mechanistic insights and ecological implications.</title>
        <authorList>
            <person name="Hu S."/>
            <person name="Lu P."/>
        </authorList>
    </citation>
    <scope>NUCLEOTIDE SEQUENCE</scope>
    <source>
        <strain evidence="2">K5</strain>
    </source>
</reference>
<evidence type="ECO:0000313" key="2">
    <source>
        <dbReference type="EMBL" id="XCH10068.1"/>
    </source>
</evidence>
<dbReference type="EMBL" id="CP159279">
    <property type="protein sequence ID" value="XCH10068.1"/>
    <property type="molecule type" value="Genomic_DNA"/>
</dbReference>
<keyword evidence="1" id="KW-0472">Membrane</keyword>
<name>A0AAU8EN85_9MICC</name>
<feature type="transmembrane region" description="Helical" evidence="1">
    <location>
        <begin position="203"/>
        <end position="223"/>
    </location>
</feature>
<feature type="transmembrane region" description="Helical" evidence="1">
    <location>
        <begin position="283"/>
        <end position="309"/>
    </location>
</feature>
<protein>
    <submittedName>
        <fullName evidence="2">Uncharacterized protein</fullName>
    </submittedName>
</protein>
<accession>A0AAU8EN85</accession>
<feature type="transmembrane region" description="Helical" evidence="1">
    <location>
        <begin position="243"/>
        <end position="262"/>
    </location>
</feature>
<organism evidence="2">
    <name type="scientific">Arthrobacter sp. K5</name>
    <dbReference type="NCBI Taxonomy" id="2839623"/>
    <lineage>
        <taxon>Bacteria</taxon>
        <taxon>Bacillati</taxon>
        <taxon>Actinomycetota</taxon>
        <taxon>Actinomycetes</taxon>
        <taxon>Micrococcales</taxon>
        <taxon>Micrococcaceae</taxon>
        <taxon>Arthrobacter</taxon>
    </lineage>
</organism>
<evidence type="ECO:0000256" key="1">
    <source>
        <dbReference type="SAM" id="Phobius"/>
    </source>
</evidence>
<keyword evidence="1" id="KW-1133">Transmembrane helix</keyword>
<dbReference type="RefSeq" id="WP_353710741.1">
    <property type="nucleotide sequence ID" value="NZ_CP159279.1"/>
</dbReference>
<dbReference type="AlphaFoldDB" id="A0AAU8EN85"/>
<keyword evidence="1" id="KW-0812">Transmembrane</keyword>
<proteinExistence type="predicted"/>
<sequence>MPSLDESVTKTKQWPIWVGTDADFRRLLRLMEKAVEPLVPAHVERETEHPRNMAQYPSDRLKALEIKAKMAAEKGQPAHYDEEIAKVKAELESRLAAIETAEAKARRIGLIDLSLTVKDDDRRKVTGTADELSEYLDGRHIQELEITAPSGYLLGYTITARAGRDSGLYVRVSSKDATWALSAASEIEAEANRHVPAWRILRSAYVLFPLYLVAIGSLVYFIFDEIARRTTASGKFDEPLISIVYVAFLVISFFGAGAAVDWTKKYVPAFEVVHSGGRSRGKALLGFIGSAVAAVVLGIVGNGISNAIFSSGAGG</sequence>